<protein>
    <submittedName>
        <fullName evidence="2">DUF4209 domain-containing protein</fullName>
    </submittedName>
</protein>
<evidence type="ECO:0000313" key="3">
    <source>
        <dbReference type="Proteomes" id="UP000297422"/>
    </source>
</evidence>
<accession>A0ABY2N4Q2</accession>
<reference evidence="3" key="1">
    <citation type="journal article" date="2019" name="PLoS Negl. Trop. Dis.">
        <title>Revisiting the worldwide diversity of Leptospira species in the environment.</title>
        <authorList>
            <person name="Vincent A.T."/>
            <person name="Schiettekatte O."/>
            <person name="Bourhy P."/>
            <person name="Veyrier F.J."/>
            <person name="Picardeau M."/>
        </authorList>
    </citation>
    <scope>NUCLEOTIDE SEQUENCE [LARGE SCALE GENOMIC DNA]</scope>
    <source>
        <strain evidence="3">201702407</strain>
    </source>
</reference>
<dbReference type="InterPro" id="IPR025209">
    <property type="entry name" value="DUF4209"/>
</dbReference>
<evidence type="ECO:0000259" key="1">
    <source>
        <dbReference type="Pfam" id="PF13910"/>
    </source>
</evidence>
<dbReference type="Pfam" id="PF13910">
    <property type="entry name" value="DUF4209"/>
    <property type="match status" value="1"/>
</dbReference>
<name>A0ABY2N4Q2_9LEPT</name>
<proteinExistence type="predicted"/>
<dbReference type="Proteomes" id="UP000297422">
    <property type="component" value="Unassembled WGS sequence"/>
</dbReference>
<gene>
    <name evidence="2" type="ORF">EHQ90_08420</name>
</gene>
<organism evidence="2 3">
    <name type="scientific">Leptospira stimsonii</name>
    <dbReference type="NCBI Taxonomy" id="2202203"/>
    <lineage>
        <taxon>Bacteria</taxon>
        <taxon>Pseudomonadati</taxon>
        <taxon>Spirochaetota</taxon>
        <taxon>Spirochaetia</taxon>
        <taxon>Leptospirales</taxon>
        <taxon>Leptospiraceae</taxon>
        <taxon>Leptospira</taxon>
    </lineage>
</organism>
<keyword evidence="3" id="KW-1185">Reference proteome</keyword>
<comment type="caution">
    <text evidence="2">The sequence shown here is derived from an EMBL/GenBank/DDBJ whole genome shotgun (WGS) entry which is preliminary data.</text>
</comment>
<feature type="domain" description="DUF4209" evidence="1">
    <location>
        <begin position="483"/>
        <end position="571"/>
    </location>
</feature>
<dbReference type="EMBL" id="RQGT01000066">
    <property type="protein sequence ID" value="TGM16915.1"/>
    <property type="molecule type" value="Genomic_DNA"/>
</dbReference>
<evidence type="ECO:0000313" key="2">
    <source>
        <dbReference type="EMBL" id="TGM16915.1"/>
    </source>
</evidence>
<sequence>MEDYLSILKEFEESKDRFSYEAIRSKLNGIHEHYPDLNSEYWSESLAFSFSENQQNNPEGYKAYYGPMLTVNSKNGTKVSLPPFESINSDRLAYWEKRSNETAHPYLKLRYLGLVIEFKKRIAEERINLKQFEDYVYIALKIIDEGFIARSWEIFDYLNRCLSISIKINSEKLREEVKSRYLSLNSDDSPASFYRPYDDLLWNTGAKLSEDERKNIIGKIDEAIDQMSSDVVEKIDPEFLYEGVKRLSEFYNRTNDKAKLGKALLNYRSSIEKLASKLPAIVIVQYWERLLTLYSKYGFIAEAKQVVKEIEKRSPELLADMKRIGTNFEIPIEFINGQKEVLSQMPDQDALINFAECFIPNMKRESEALNERKSEFPLLYGLSKDSLDGNTGRKIAQIGSVEEDFEGQLTGAVSQTMVIYSPLLREILEFLINSKNIKTESILQFLNESPIFPKDRSEFIGRSIEYFKKKEYDTFVHNIIPQIEHALRELLGILGGSTMKAKEEIYNLKNLDEILRDPLILNFLGQDLSEYLRILLTDNRGWNLRNNVMHGISSPDSISSAIADRVFHALLCLGLFSSEESFQ</sequence>
<dbReference type="RefSeq" id="WP_135684720.1">
    <property type="nucleotide sequence ID" value="NZ_RQEQ01000071.1"/>
</dbReference>